<dbReference type="RefSeq" id="WP_188513444.1">
    <property type="nucleotide sequence ID" value="NZ_BMGD01000002.1"/>
</dbReference>
<keyword evidence="1" id="KW-0812">Transmembrane</keyword>
<name>A0ABQ1J4G5_9SPHN</name>
<dbReference type="Proteomes" id="UP000614261">
    <property type="component" value="Unassembled WGS sequence"/>
</dbReference>
<sequence>MRQALKADRNIHVVVGLIALIAAIALLIFIPDLSKDYAAVFATLTGVATLYGVLFTIIEVLRTKAAADLAAAAAKDATSRVRAMYASRDAAECQACIESALRIVDEGGVVPLSVLSRISKIYAGEFADQYEIHASDVRQRILLIESYGAMPPKARTNSTKIKTTLVAMNGHLAAHISRNLSSEKV</sequence>
<protein>
    <recommendedName>
        <fullName evidence="4">DUF4760 domain-containing protein</fullName>
    </recommendedName>
</protein>
<keyword evidence="3" id="KW-1185">Reference proteome</keyword>
<dbReference type="EMBL" id="BMGD01000002">
    <property type="protein sequence ID" value="GGB58475.1"/>
    <property type="molecule type" value="Genomic_DNA"/>
</dbReference>
<evidence type="ECO:0000313" key="3">
    <source>
        <dbReference type="Proteomes" id="UP000614261"/>
    </source>
</evidence>
<feature type="transmembrane region" description="Helical" evidence="1">
    <location>
        <begin position="37"/>
        <end position="58"/>
    </location>
</feature>
<evidence type="ECO:0000313" key="2">
    <source>
        <dbReference type="EMBL" id="GGB58475.1"/>
    </source>
</evidence>
<evidence type="ECO:0000256" key="1">
    <source>
        <dbReference type="SAM" id="Phobius"/>
    </source>
</evidence>
<reference evidence="3" key="1">
    <citation type="journal article" date="2019" name="Int. J. Syst. Evol. Microbiol.">
        <title>The Global Catalogue of Microorganisms (GCM) 10K type strain sequencing project: providing services to taxonomists for standard genome sequencing and annotation.</title>
        <authorList>
            <consortium name="The Broad Institute Genomics Platform"/>
            <consortium name="The Broad Institute Genome Sequencing Center for Infectious Disease"/>
            <person name="Wu L."/>
            <person name="Ma J."/>
        </authorList>
    </citation>
    <scope>NUCLEOTIDE SEQUENCE [LARGE SCALE GENOMIC DNA]</scope>
    <source>
        <strain evidence="3">CGMCC 1.12851</strain>
    </source>
</reference>
<comment type="caution">
    <text evidence="2">The sequence shown here is derived from an EMBL/GenBank/DDBJ whole genome shotgun (WGS) entry which is preliminary data.</text>
</comment>
<evidence type="ECO:0008006" key="4">
    <source>
        <dbReference type="Google" id="ProtNLM"/>
    </source>
</evidence>
<gene>
    <name evidence="2" type="ORF">GCM10010833_11560</name>
</gene>
<keyword evidence="1" id="KW-1133">Transmembrane helix</keyword>
<keyword evidence="1" id="KW-0472">Membrane</keyword>
<feature type="transmembrane region" description="Helical" evidence="1">
    <location>
        <begin position="12"/>
        <end position="31"/>
    </location>
</feature>
<accession>A0ABQ1J4G5</accession>
<organism evidence="2 3">
    <name type="scientific">Blastomonas aquatica</name>
    <dbReference type="NCBI Taxonomy" id="1510276"/>
    <lineage>
        <taxon>Bacteria</taxon>
        <taxon>Pseudomonadati</taxon>
        <taxon>Pseudomonadota</taxon>
        <taxon>Alphaproteobacteria</taxon>
        <taxon>Sphingomonadales</taxon>
        <taxon>Sphingomonadaceae</taxon>
        <taxon>Blastomonas</taxon>
    </lineage>
</organism>
<proteinExistence type="predicted"/>